<dbReference type="EMBL" id="MVHH01000012">
    <property type="protein sequence ID" value="OQZ98674.1"/>
    <property type="molecule type" value="Genomic_DNA"/>
</dbReference>
<reference evidence="4 7" key="4">
    <citation type="submission" date="2018-09" db="EMBL/GenBank/DDBJ databases">
        <title>Metagenome Assembled Genomes from an Advanced Water Purification Facility.</title>
        <authorList>
            <person name="Stamps B.W."/>
            <person name="Spear J.R."/>
        </authorList>
    </citation>
    <scope>NUCLEOTIDE SEQUENCE [LARGE SCALE GENOMIC DNA]</scope>
    <source>
        <strain evidence="4">Bin_29_2</strain>
    </source>
</reference>
<dbReference type="PATRIC" id="fig|342002.3.peg.773"/>
<evidence type="ECO:0000313" key="3">
    <source>
        <dbReference type="EMBL" id="OQZ98674.1"/>
    </source>
</evidence>
<dbReference type="Proteomes" id="UP000034416">
    <property type="component" value="Unassembled WGS sequence"/>
</dbReference>
<name>A0A0F5N4A1_9MYCO</name>
<dbReference type="OrthoDB" id="4761185at2"/>
<dbReference type="AlphaFoldDB" id="A0A0F5N4A1"/>
<dbReference type="Proteomes" id="UP000321797">
    <property type="component" value="Unassembled WGS sequence"/>
</dbReference>
<protein>
    <submittedName>
        <fullName evidence="2">Membrane protein</fullName>
    </submittedName>
</protein>
<reference evidence="5" key="1">
    <citation type="submission" date="2015-04" db="EMBL/GenBank/DDBJ databases">
        <title>Genome sequence of Mycobacterium arupense GUC1.</title>
        <authorList>
            <person name="Greninger A.L."/>
            <person name="Cunningham G."/>
            <person name="Chiu C.Y."/>
            <person name="Miller S."/>
        </authorList>
    </citation>
    <scope>NUCLEOTIDE SEQUENCE [LARGE SCALE GENOMIC DNA]</scope>
    <source>
        <strain evidence="5">GUC1</strain>
    </source>
</reference>
<dbReference type="EMBL" id="LASW01000004">
    <property type="protein sequence ID" value="KKC01118.1"/>
    <property type="molecule type" value="Genomic_DNA"/>
</dbReference>
<comment type="caution">
    <text evidence="2">The sequence shown here is derived from an EMBL/GenBank/DDBJ whole genome shotgun (WGS) entry which is preliminary data.</text>
</comment>
<evidence type="ECO:0000313" key="4">
    <source>
        <dbReference type="EMBL" id="TXI59688.1"/>
    </source>
</evidence>
<evidence type="ECO:0000313" key="2">
    <source>
        <dbReference type="EMBL" id="KKC01118.1"/>
    </source>
</evidence>
<keyword evidence="1" id="KW-1133">Transmembrane helix</keyword>
<feature type="transmembrane region" description="Helical" evidence="1">
    <location>
        <begin position="136"/>
        <end position="155"/>
    </location>
</feature>
<accession>A0A0F5N4A1</accession>
<evidence type="ECO:0000313" key="6">
    <source>
        <dbReference type="Proteomes" id="UP000192327"/>
    </source>
</evidence>
<dbReference type="PANTHER" id="PTHR40761">
    <property type="entry name" value="CONSERVED INTEGRAL MEMBRANE ALANINE VALINE AND LEUCINE RICH PROTEIN-RELATED"/>
    <property type="match status" value="1"/>
</dbReference>
<evidence type="ECO:0000313" key="5">
    <source>
        <dbReference type="Proteomes" id="UP000034416"/>
    </source>
</evidence>
<dbReference type="PANTHER" id="PTHR40761:SF1">
    <property type="entry name" value="CONSERVED INTEGRAL MEMBRANE ALANINE VALINE AND LEUCINE RICH PROTEIN-RELATED"/>
    <property type="match status" value="1"/>
</dbReference>
<feature type="transmembrane region" description="Helical" evidence="1">
    <location>
        <begin position="162"/>
        <end position="183"/>
    </location>
</feature>
<organism evidence="2 5">
    <name type="scientific">Mycolicibacter arupensis</name>
    <dbReference type="NCBI Taxonomy" id="342002"/>
    <lineage>
        <taxon>Bacteria</taxon>
        <taxon>Bacillati</taxon>
        <taxon>Actinomycetota</taxon>
        <taxon>Actinomycetes</taxon>
        <taxon>Mycobacteriales</taxon>
        <taxon>Mycobacteriaceae</taxon>
        <taxon>Mycolicibacter</taxon>
    </lineage>
</organism>
<keyword evidence="1" id="KW-0812">Transmembrane</keyword>
<dbReference type="STRING" id="342002.BST15_08135"/>
<feature type="transmembrane region" description="Helical" evidence="1">
    <location>
        <begin position="233"/>
        <end position="253"/>
    </location>
</feature>
<keyword evidence="6" id="KW-1185">Reference proteome</keyword>
<feature type="transmembrane region" description="Helical" evidence="1">
    <location>
        <begin position="259"/>
        <end position="277"/>
    </location>
</feature>
<reference evidence="3 6" key="3">
    <citation type="submission" date="2016-12" db="EMBL/GenBank/DDBJ databases">
        <title>The new phylogeny of genus Mycobacterium.</title>
        <authorList>
            <person name="Tortoli E."/>
            <person name="Trovato A."/>
            <person name="Cirillo D.M."/>
        </authorList>
    </citation>
    <scope>NUCLEOTIDE SEQUENCE [LARGE SCALE GENOMIC DNA]</scope>
    <source>
        <strain evidence="3 6">DSM 44942</strain>
    </source>
</reference>
<evidence type="ECO:0000313" key="7">
    <source>
        <dbReference type="Proteomes" id="UP000321797"/>
    </source>
</evidence>
<evidence type="ECO:0000256" key="1">
    <source>
        <dbReference type="SAM" id="Phobius"/>
    </source>
</evidence>
<dbReference type="NCBIfam" id="NF038012">
    <property type="entry name" value="DMT_1"/>
    <property type="match status" value="1"/>
</dbReference>
<keyword evidence="1" id="KW-0472">Membrane</keyword>
<feature type="transmembrane region" description="Helical" evidence="1">
    <location>
        <begin position="104"/>
        <end position="124"/>
    </location>
</feature>
<dbReference type="RefSeq" id="WP_046187977.1">
    <property type="nucleotide sequence ID" value="NZ_JACKUJ010000016.1"/>
</dbReference>
<sequence>MEKETVVVLLALGAALFGAISDVIQQHSARRVGDQGIGPAALFARLLTDRRWWVGSLAGLVALGLQATALGLGSVLLVESLLVTSLLFALPLGARQAGHRLGSWVWMWAGLLVAAETIIITVGNPTAGHARAGLEAWIWVIAVLAPTVLLCLIGARVYAGRALSAVLLAAVSAISWGIFAVLTKGVVDLVSHGPRTLLAAPELYAWAAVALTGAVYQQSSFRAGALTASLPTLTVLEPTVAATLGIVLLGEVLNPGREGVFILVLAVVTLVAAVVALSRDQAASAGNPVIASAA</sequence>
<reference evidence="2" key="2">
    <citation type="submission" date="2015-04" db="EMBL/GenBank/DDBJ databases">
        <title>Genome sequence of Mycobacterium arupense strain GUC1.</title>
        <authorList>
            <person name="Greninger A.L."/>
            <person name="Cunningham G."/>
            <person name="Chiu C.Y."/>
            <person name="Miller S."/>
        </authorList>
    </citation>
    <scope>NUCLEOTIDE SEQUENCE</scope>
    <source>
        <strain evidence="2">GUC1</strain>
    </source>
</reference>
<gene>
    <name evidence="3" type="ORF">BST15_08135</name>
    <name evidence="4" type="ORF">E6Q54_02475</name>
    <name evidence="2" type="ORF">WR43_01750</name>
</gene>
<feature type="transmembrane region" description="Helical" evidence="1">
    <location>
        <begin position="203"/>
        <end position="221"/>
    </location>
</feature>
<proteinExistence type="predicted"/>
<feature type="transmembrane region" description="Helical" evidence="1">
    <location>
        <begin position="69"/>
        <end position="92"/>
    </location>
</feature>
<dbReference type="EMBL" id="SSGD01000012">
    <property type="protein sequence ID" value="TXI59688.1"/>
    <property type="molecule type" value="Genomic_DNA"/>
</dbReference>
<dbReference type="Proteomes" id="UP000192327">
    <property type="component" value="Unassembled WGS sequence"/>
</dbReference>